<dbReference type="RefSeq" id="WP_073255704.1">
    <property type="nucleotide sequence ID" value="NZ_FRCS01000003.1"/>
</dbReference>
<dbReference type="EMBL" id="FRCS01000003">
    <property type="protein sequence ID" value="SHN14149.1"/>
    <property type="molecule type" value="Genomic_DNA"/>
</dbReference>
<dbReference type="AlphaFoldDB" id="A0A1M7PB92"/>
<accession>A0A1M7PB92</accession>
<keyword evidence="2" id="KW-0812">Transmembrane</keyword>
<name>A0A1M7PB92_9ACTN</name>
<keyword evidence="2" id="KW-1133">Transmembrane helix</keyword>
<evidence type="ECO:0000259" key="3">
    <source>
        <dbReference type="Pfam" id="PF03167"/>
    </source>
</evidence>
<gene>
    <name evidence="4" type="ORF">SAMN05443668_103158</name>
</gene>
<evidence type="ECO:0000313" key="5">
    <source>
        <dbReference type="Proteomes" id="UP000184440"/>
    </source>
</evidence>
<reference evidence="4 5" key="1">
    <citation type="submission" date="2016-11" db="EMBL/GenBank/DDBJ databases">
        <authorList>
            <person name="Jaros S."/>
            <person name="Januszkiewicz K."/>
            <person name="Wedrychowicz H."/>
        </authorList>
    </citation>
    <scope>NUCLEOTIDE SEQUENCE [LARGE SCALE GENOMIC DNA]</scope>
    <source>
        <strain evidence="4 5">DSM 46144</strain>
    </source>
</reference>
<feature type="compositionally biased region" description="Basic residues" evidence="1">
    <location>
        <begin position="1"/>
        <end position="10"/>
    </location>
</feature>
<dbReference type="InterPro" id="IPR036895">
    <property type="entry name" value="Uracil-DNA_glycosylase-like_sf"/>
</dbReference>
<feature type="region of interest" description="Disordered" evidence="1">
    <location>
        <begin position="181"/>
        <end position="203"/>
    </location>
</feature>
<dbReference type="InterPro" id="IPR005122">
    <property type="entry name" value="Uracil-DNA_glycosylase-like"/>
</dbReference>
<keyword evidence="2" id="KW-0472">Membrane</keyword>
<evidence type="ECO:0000256" key="2">
    <source>
        <dbReference type="SAM" id="Phobius"/>
    </source>
</evidence>
<keyword evidence="5" id="KW-1185">Reference proteome</keyword>
<dbReference type="CDD" id="cd10035">
    <property type="entry name" value="UDG_like"/>
    <property type="match status" value="1"/>
</dbReference>
<feature type="region of interest" description="Disordered" evidence="1">
    <location>
        <begin position="1"/>
        <end position="21"/>
    </location>
</feature>
<evidence type="ECO:0000313" key="4">
    <source>
        <dbReference type="EMBL" id="SHN14149.1"/>
    </source>
</evidence>
<dbReference type="STRING" id="134849.SAMN05443668_103158"/>
<dbReference type="SUPFAM" id="SSF52141">
    <property type="entry name" value="Uracil-DNA glycosylase-like"/>
    <property type="match status" value="1"/>
</dbReference>
<organism evidence="4 5">
    <name type="scientific">Cryptosporangium aurantiacum</name>
    <dbReference type="NCBI Taxonomy" id="134849"/>
    <lineage>
        <taxon>Bacteria</taxon>
        <taxon>Bacillati</taxon>
        <taxon>Actinomycetota</taxon>
        <taxon>Actinomycetes</taxon>
        <taxon>Cryptosporangiales</taxon>
        <taxon>Cryptosporangiaceae</taxon>
        <taxon>Cryptosporangium</taxon>
    </lineage>
</organism>
<evidence type="ECO:0000256" key="1">
    <source>
        <dbReference type="SAM" id="MobiDB-lite"/>
    </source>
</evidence>
<sequence length="280" mass="31149">MGRDAHKRMRDPRFRRQQERETYAPHVRAVNEFVDELRAEPGRGWVPYIAPWHGGTEARVLSVLSDPGKKTRRKGGSGFLCIENDDESAKRQAELFAKVGVSPRDITPWNAYPWYIDATPTSEQLLLGIPPLLRLIALMPNLRVVLLQGNTAQDSWDRLVTQEPRLVRERGLVVVPTYHPSPKAMWHPDPAERQRREEDRRAKYGEVSDALRTAGDAVGGHDAADASAEAEAGWTRLRRVRDAAAERLRDAPGTLTKAAVPAAGAAIALAAAALVRRGRR</sequence>
<dbReference type="Pfam" id="PF03167">
    <property type="entry name" value="UDG"/>
    <property type="match status" value="1"/>
</dbReference>
<feature type="transmembrane region" description="Helical" evidence="2">
    <location>
        <begin position="258"/>
        <end position="275"/>
    </location>
</feature>
<dbReference type="Proteomes" id="UP000184440">
    <property type="component" value="Unassembled WGS sequence"/>
</dbReference>
<feature type="domain" description="Uracil-DNA glycosylase-like" evidence="3">
    <location>
        <begin position="54"/>
        <end position="189"/>
    </location>
</feature>
<protein>
    <submittedName>
        <fullName evidence="4">Uracil DNA glycosylase superfamily protein</fullName>
    </submittedName>
</protein>
<feature type="compositionally biased region" description="Basic and acidic residues" evidence="1">
    <location>
        <begin position="11"/>
        <end position="21"/>
    </location>
</feature>
<proteinExistence type="predicted"/>
<feature type="compositionally biased region" description="Basic and acidic residues" evidence="1">
    <location>
        <begin position="189"/>
        <end position="203"/>
    </location>
</feature>
<dbReference type="Gene3D" id="3.40.470.10">
    <property type="entry name" value="Uracil-DNA glycosylase-like domain"/>
    <property type="match status" value="1"/>
</dbReference>